<dbReference type="InterPro" id="IPR043504">
    <property type="entry name" value="Peptidase_S1_PA_chymotrypsin"/>
</dbReference>
<dbReference type="InterPro" id="IPR001314">
    <property type="entry name" value="Peptidase_S1A"/>
</dbReference>
<feature type="domain" description="Clip" evidence="12">
    <location>
        <begin position="71"/>
        <end position="122"/>
    </location>
</feature>
<organism evidence="13">
    <name type="scientific">Daphnia magna</name>
    <dbReference type="NCBI Taxonomy" id="35525"/>
    <lineage>
        <taxon>Eukaryota</taxon>
        <taxon>Metazoa</taxon>
        <taxon>Ecdysozoa</taxon>
        <taxon>Arthropoda</taxon>
        <taxon>Crustacea</taxon>
        <taxon>Branchiopoda</taxon>
        <taxon>Diplostraca</taxon>
        <taxon>Cladocera</taxon>
        <taxon>Anomopoda</taxon>
        <taxon>Daphniidae</taxon>
        <taxon>Daphnia</taxon>
    </lineage>
</organism>
<keyword evidence="6 9" id="KW-0720">Serine protease</keyword>
<dbReference type="GO" id="GO:0006508">
    <property type="term" value="P:proteolysis"/>
    <property type="evidence" value="ECO:0007669"/>
    <property type="project" value="UniProtKB-KW"/>
</dbReference>
<evidence type="ECO:0000256" key="8">
    <source>
        <dbReference type="ARBA" id="ARBA00024195"/>
    </source>
</evidence>
<dbReference type="PROSITE" id="PS50240">
    <property type="entry name" value="TRYPSIN_DOM"/>
    <property type="match status" value="1"/>
</dbReference>
<keyword evidence="7" id="KW-1015">Disulfide bond</keyword>
<dbReference type="EMBL" id="GDIQ01076108">
    <property type="protein sequence ID" value="JAN18629.1"/>
    <property type="molecule type" value="Transcribed_RNA"/>
</dbReference>
<dbReference type="SUPFAM" id="SSF50494">
    <property type="entry name" value="Trypsin-like serine proteases"/>
    <property type="match status" value="1"/>
</dbReference>
<dbReference type="GO" id="GO:0005576">
    <property type="term" value="C:extracellular region"/>
    <property type="evidence" value="ECO:0007669"/>
    <property type="project" value="UniProtKB-SubCell"/>
</dbReference>
<dbReference type="EMBL" id="GDIQ01067715">
    <property type="protein sequence ID" value="JAN27022.1"/>
    <property type="molecule type" value="Transcribed_RNA"/>
</dbReference>
<evidence type="ECO:0000256" key="9">
    <source>
        <dbReference type="RuleBase" id="RU363034"/>
    </source>
</evidence>
<evidence type="ECO:0000259" key="11">
    <source>
        <dbReference type="PROSITE" id="PS50240"/>
    </source>
</evidence>
<dbReference type="InterPro" id="IPR001254">
    <property type="entry name" value="Trypsin_dom"/>
</dbReference>
<evidence type="ECO:0000256" key="1">
    <source>
        <dbReference type="ARBA" id="ARBA00004613"/>
    </source>
</evidence>
<reference evidence="13" key="1">
    <citation type="submission" date="2015-10" db="EMBL/GenBank/DDBJ databases">
        <title>EvidentialGene: Evidence-directed Construction of Complete mRNA Transcriptomes without Genomes.</title>
        <authorList>
            <person name="Gilbert D.G."/>
        </authorList>
    </citation>
    <scope>NUCLEOTIDE SEQUENCE</scope>
</reference>
<keyword evidence="3 9" id="KW-0645">Protease</keyword>
<dbReference type="PANTHER" id="PTHR24252:SF7">
    <property type="entry name" value="HYALIN"/>
    <property type="match status" value="1"/>
</dbReference>
<dbReference type="InterPro" id="IPR022700">
    <property type="entry name" value="CLIP"/>
</dbReference>
<dbReference type="SMART" id="SM00020">
    <property type="entry name" value="Tryp_SPc"/>
    <property type="match status" value="1"/>
</dbReference>
<accession>A0A0P6F026</accession>
<dbReference type="PROSITE" id="PS51888">
    <property type="entry name" value="CLIP"/>
    <property type="match status" value="1"/>
</dbReference>
<keyword evidence="4 10" id="KW-0732">Signal</keyword>
<dbReference type="PANTHER" id="PTHR24252">
    <property type="entry name" value="ACROSIN-RELATED"/>
    <property type="match status" value="1"/>
</dbReference>
<dbReference type="OrthoDB" id="425190at2759"/>
<evidence type="ECO:0000313" key="13">
    <source>
        <dbReference type="EMBL" id="JAN27022.1"/>
    </source>
</evidence>
<feature type="domain" description="Peptidase S1" evidence="11">
    <location>
        <begin position="176"/>
        <end position="420"/>
    </location>
</feature>
<dbReference type="EC" id="3.4.21.-" evidence="9"/>
<comment type="subcellular location">
    <subcellularLocation>
        <location evidence="1 10">Secreted</location>
    </subcellularLocation>
</comment>
<comment type="similarity">
    <text evidence="8 10">Belongs to the peptidase S1 family. CLIP subfamily.</text>
</comment>
<evidence type="ECO:0000256" key="7">
    <source>
        <dbReference type="ARBA" id="ARBA00023157"/>
    </source>
</evidence>
<proteinExistence type="inferred from homology"/>
<dbReference type="AlphaFoldDB" id="A0A0P6F026"/>
<dbReference type="FunFam" id="2.40.10.10:FF:000015">
    <property type="entry name" value="Atrial natriuretic peptide-converting enzyme"/>
    <property type="match status" value="1"/>
</dbReference>
<evidence type="ECO:0000256" key="2">
    <source>
        <dbReference type="ARBA" id="ARBA00022525"/>
    </source>
</evidence>
<evidence type="ECO:0000256" key="6">
    <source>
        <dbReference type="ARBA" id="ARBA00022825"/>
    </source>
</evidence>
<dbReference type="PROSITE" id="PS00135">
    <property type="entry name" value="TRYPSIN_SER"/>
    <property type="match status" value="1"/>
</dbReference>
<dbReference type="PRINTS" id="PR00722">
    <property type="entry name" value="CHYMOTRYPSIN"/>
</dbReference>
<dbReference type="InterPro" id="IPR033116">
    <property type="entry name" value="TRYPSIN_SER"/>
</dbReference>
<dbReference type="Gene3D" id="2.40.10.10">
    <property type="entry name" value="Trypsin-like serine proteases"/>
    <property type="match status" value="2"/>
</dbReference>
<comment type="domain">
    <text evidence="10">The clip domain consists of 35-55 residues which are 'knitted' together usually by 3 conserved disulfide bonds forming a clip-like compact structure.</text>
</comment>
<dbReference type="SMART" id="SM00680">
    <property type="entry name" value="CLIP"/>
    <property type="match status" value="1"/>
</dbReference>
<protein>
    <recommendedName>
        <fullName evidence="10">CLIP domain-containing serine protease</fullName>
        <ecNumber evidence="9">3.4.21.-</ecNumber>
    </recommendedName>
</protein>
<dbReference type="Gene3D" id="3.30.1640.30">
    <property type="match status" value="1"/>
</dbReference>
<dbReference type="CDD" id="cd00190">
    <property type="entry name" value="Tryp_SPc"/>
    <property type="match status" value="1"/>
</dbReference>
<evidence type="ECO:0000256" key="3">
    <source>
        <dbReference type="ARBA" id="ARBA00022670"/>
    </source>
</evidence>
<keyword evidence="2 10" id="KW-0964">Secreted</keyword>
<dbReference type="InterPro" id="IPR018114">
    <property type="entry name" value="TRYPSIN_HIS"/>
</dbReference>
<evidence type="ECO:0000259" key="12">
    <source>
        <dbReference type="PROSITE" id="PS51888"/>
    </source>
</evidence>
<evidence type="ECO:0000256" key="10">
    <source>
        <dbReference type="RuleBase" id="RU366078"/>
    </source>
</evidence>
<dbReference type="PROSITE" id="PS00134">
    <property type="entry name" value="TRYPSIN_HIS"/>
    <property type="match status" value="1"/>
</dbReference>
<dbReference type="Pfam" id="PF12032">
    <property type="entry name" value="CLIP"/>
    <property type="match status" value="1"/>
</dbReference>
<feature type="chain" id="PRO_5010918923" description="CLIP domain-containing serine protease" evidence="10">
    <location>
        <begin position="23"/>
        <end position="420"/>
    </location>
</feature>
<dbReference type="InterPro" id="IPR038565">
    <property type="entry name" value="CLIP_sf"/>
</dbReference>
<evidence type="ECO:0000256" key="4">
    <source>
        <dbReference type="ARBA" id="ARBA00022729"/>
    </source>
</evidence>
<keyword evidence="5 9" id="KW-0378">Hydrolase</keyword>
<dbReference type="Pfam" id="PF00089">
    <property type="entry name" value="Trypsin"/>
    <property type="match status" value="1"/>
</dbReference>
<feature type="signal peptide" evidence="10">
    <location>
        <begin position="1"/>
        <end position="22"/>
    </location>
</feature>
<dbReference type="InterPro" id="IPR009003">
    <property type="entry name" value="Peptidase_S1_PA"/>
</dbReference>
<dbReference type="GO" id="GO:0004252">
    <property type="term" value="F:serine-type endopeptidase activity"/>
    <property type="evidence" value="ECO:0007669"/>
    <property type="project" value="UniProtKB-UniRule"/>
</dbReference>
<name>A0A0P6F026_9CRUS</name>
<sequence>MRDITLLLVPLLFILSFCSVQGHVLRQRNYQSLLWRPDTRLHKRQVNFGEEETSVVSGSLNTGFDGAGANDCQTPEGIIGTCMLLASCPHLADMLSVPSPAILNYLRQSICGYYGYDPKVCCSYSTGVENIDSSAPFFFEESPSPVIPVRPPPHNPSQPSILPARCGHSNATSTRIVGGEEAPPGAWPWIALLGYKDPTTQQVDYLCGGALISSQYVITAAHCVYNKKDLYSVRVGEHELHNDMDGNRHQDVLIASRMPHEGFDSISFQNDIAILKLAARVEFTAEVQPICLPMEPTIRNKNYVKSQPFVAGWGATSFNGPSSVTLREVQIPVVSQESCKESYKNFKTVVVDQSVLCAGLGRGGKDACQGDSGGPLMVPEKDRFYLLGVVSFGYKCAIPGFPGVYTRVPHYLDWILSKMQ</sequence>
<evidence type="ECO:0000256" key="5">
    <source>
        <dbReference type="ARBA" id="ARBA00022801"/>
    </source>
</evidence>